<evidence type="ECO:0000259" key="4">
    <source>
        <dbReference type="PROSITE" id="PS51077"/>
    </source>
</evidence>
<keyword evidence="3" id="KW-0804">Transcription</keyword>
<dbReference type="Gene3D" id="1.10.10.10">
    <property type="entry name" value="Winged helix-like DNA-binding domain superfamily/Winged helix DNA-binding domain"/>
    <property type="match status" value="1"/>
</dbReference>
<proteinExistence type="predicted"/>
<sequence length="257" mass="28892">MTTNKNSGIQSLYTGWKIIETIKNHGRPLKFTEIQKITNINKSNLYKYIHSLLELKLVYRNKADGTYSLGSKLVEYGMAAIGQEDVIARVEPYLLELNQESQCTALFVTWTQEGPIVARIAAESRGLNIGAQIGTSLPLRSSSGKIFYTFMPSNVIFDWLTKEYDHLKESERTALQNEREDIKKLQIAFAEEPLVPGVSSASVPIFNYKKDLLGALTLVGFTRDVPSQVDEAISQKLISTSEELSHGFGYENEVYQQ</sequence>
<evidence type="ECO:0000259" key="5">
    <source>
        <dbReference type="PROSITE" id="PS51078"/>
    </source>
</evidence>
<evidence type="ECO:0000256" key="3">
    <source>
        <dbReference type="ARBA" id="ARBA00023163"/>
    </source>
</evidence>
<dbReference type="InterPro" id="IPR014757">
    <property type="entry name" value="Tscrpt_reg_IclR_C"/>
</dbReference>
<feature type="domain" description="IclR-ED" evidence="5">
    <location>
        <begin position="72"/>
        <end position="250"/>
    </location>
</feature>
<dbReference type="SUPFAM" id="SSF55781">
    <property type="entry name" value="GAF domain-like"/>
    <property type="match status" value="1"/>
</dbReference>
<dbReference type="InterPro" id="IPR005471">
    <property type="entry name" value="Tscrpt_reg_IclR_N"/>
</dbReference>
<keyword evidence="2" id="KW-0238">DNA-binding</keyword>
<dbReference type="InterPro" id="IPR050707">
    <property type="entry name" value="HTH_MetabolicPath_Reg"/>
</dbReference>
<gene>
    <name evidence="6" type="ORF">ACFPTR_07125</name>
</gene>
<name>A0ABW0U688_9BACI</name>
<feature type="domain" description="HTH iclR-type" evidence="4">
    <location>
        <begin position="9"/>
        <end position="71"/>
    </location>
</feature>
<dbReference type="PANTHER" id="PTHR30136">
    <property type="entry name" value="HELIX-TURN-HELIX TRANSCRIPTIONAL REGULATOR, ICLR FAMILY"/>
    <property type="match status" value="1"/>
</dbReference>
<dbReference type="PANTHER" id="PTHR30136:SF8">
    <property type="entry name" value="TRANSCRIPTIONAL REGULATORY PROTEIN"/>
    <property type="match status" value="1"/>
</dbReference>
<keyword evidence="1" id="KW-0805">Transcription regulation</keyword>
<dbReference type="EMBL" id="JBHSPF010000025">
    <property type="protein sequence ID" value="MFC5628668.1"/>
    <property type="molecule type" value="Genomic_DNA"/>
</dbReference>
<dbReference type="Pfam" id="PF01614">
    <property type="entry name" value="IclR_C"/>
    <property type="match status" value="1"/>
</dbReference>
<evidence type="ECO:0000313" key="6">
    <source>
        <dbReference type="EMBL" id="MFC5628668.1"/>
    </source>
</evidence>
<dbReference type="SMART" id="SM00346">
    <property type="entry name" value="HTH_ICLR"/>
    <property type="match status" value="1"/>
</dbReference>
<dbReference type="Gene3D" id="3.30.450.40">
    <property type="match status" value="1"/>
</dbReference>
<reference evidence="7" key="1">
    <citation type="journal article" date="2019" name="Int. J. Syst. Evol. Microbiol.">
        <title>The Global Catalogue of Microorganisms (GCM) 10K type strain sequencing project: providing services to taxonomists for standard genome sequencing and annotation.</title>
        <authorList>
            <consortium name="The Broad Institute Genomics Platform"/>
            <consortium name="The Broad Institute Genome Sequencing Center for Infectious Disease"/>
            <person name="Wu L."/>
            <person name="Ma J."/>
        </authorList>
    </citation>
    <scope>NUCLEOTIDE SEQUENCE [LARGE SCALE GENOMIC DNA]</scope>
    <source>
        <strain evidence="7">CGMCC 1.15790</strain>
    </source>
</reference>
<organism evidence="6 7">
    <name type="scientific">Aliibacillus thermotolerans</name>
    <dbReference type="NCBI Taxonomy" id="1834418"/>
    <lineage>
        <taxon>Bacteria</taxon>
        <taxon>Bacillati</taxon>
        <taxon>Bacillota</taxon>
        <taxon>Bacilli</taxon>
        <taxon>Bacillales</taxon>
        <taxon>Bacillaceae</taxon>
        <taxon>Aliibacillus</taxon>
    </lineage>
</organism>
<evidence type="ECO:0000313" key="7">
    <source>
        <dbReference type="Proteomes" id="UP001596143"/>
    </source>
</evidence>
<dbReference type="InterPro" id="IPR036390">
    <property type="entry name" value="WH_DNA-bd_sf"/>
</dbReference>
<dbReference type="PROSITE" id="PS51077">
    <property type="entry name" value="HTH_ICLR"/>
    <property type="match status" value="1"/>
</dbReference>
<dbReference type="InterPro" id="IPR029016">
    <property type="entry name" value="GAF-like_dom_sf"/>
</dbReference>
<comment type="caution">
    <text evidence="6">The sequence shown here is derived from an EMBL/GenBank/DDBJ whole genome shotgun (WGS) entry which is preliminary data.</text>
</comment>
<dbReference type="Pfam" id="PF09339">
    <property type="entry name" value="HTH_IclR"/>
    <property type="match status" value="1"/>
</dbReference>
<accession>A0ABW0U688</accession>
<dbReference type="InterPro" id="IPR036388">
    <property type="entry name" value="WH-like_DNA-bd_sf"/>
</dbReference>
<dbReference type="SUPFAM" id="SSF46785">
    <property type="entry name" value="Winged helix' DNA-binding domain"/>
    <property type="match status" value="1"/>
</dbReference>
<dbReference type="PROSITE" id="PS51078">
    <property type="entry name" value="ICLR_ED"/>
    <property type="match status" value="1"/>
</dbReference>
<protein>
    <submittedName>
        <fullName evidence="6">IclR family transcriptional regulator</fullName>
    </submittedName>
</protein>
<dbReference type="Proteomes" id="UP001596143">
    <property type="component" value="Unassembled WGS sequence"/>
</dbReference>
<keyword evidence="7" id="KW-1185">Reference proteome</keyword>
<dbReference type="RefSeq" id="WP_270896085.1">
    <property type="nucleotide sequence ID" value="NZ_JBHSPF010000025.1"/>
</dbReference>
<evidence type="ECO:0000256" key="1">
    <source>
        <dbReference type="ARBA" id="ARBA00023015"/>
    </source>
</evidence>
<evidence type="ECO:0000256" key="2">
    <source>
        <dbReference type="ARBA" id="ARBA00023125"/>
    </source>
</evidence>